<name>A0A0X3PBX1_SCHSO</name>
<gene>
    <name evidence="1" type="primary">ETFD</name>
    <name evidence="1" type="ORF">TR165788</name>
</gene>
<organism evidence="1">
    <name type="scientific">Schistocephalus solidus</name>
    <name type="common">Tapeworm</name>
    <dbReference type="NCBI Taxonomy" id="70667"/>
    <lineage>
        <taxon>Eukaryota</taxon>
        <taxon>Metazoa</taxon>
        <taxon>Spiralia</taxon>
        <taxon>Lophotrochozoa</taxon>
        <taxon>Platyhelminthes</taxon>
        <taxon>Cestoda</taxon>
        <taxon>Eucestoda</taxon>
        <taxon>Diphyllobothriidea</taxon>
        <taxon>Diphyllobothriidae</taxon>
        <taxon>Schistocephalus</taxon>
    </lineage>
</organism>
<reference evidence="1" key="1">
    <citation type="submission" date="2016-01" db="EMBL/GenBank/DDBJ databases">
        <title>Reference transcriptome for the parasite Schistocephalus solidus: insights into the molecular evolution of parasitism.</title>
        <authorList>
            <person name="Hebert F.O."/>
            <person name="Grambauer S."/>
            <person name="Barber I."/>
            <person name="Landry C.R."/>
            <person name="Aubin-Horth N."/>
        </authorList>
    </citation>
    <scope>NUCLEOTIDE SEQUENCE</scope>
</reference>
<dbReference type="EMBL" id="GEEE01014027">
    <property type="protein sequence ID" value="JAP49198.1"/>
    <property type="molecule type" value="Transcribed_RNA"/>
</dbReference>
<accession>A0A0X3PBX1</accession>
<proteinExistence type="predicted"/>
<protein>
    <submittedName>
        <fullName evidence="1">Electron transfer flavoprotein-ubiquinone oxidoreductase</fullName>
    </submittedName>
</protein>
<sequence length="118" mass="13726">MVSRPCRSMLRTVFTAKPVTSKMYRRTSTGSIRKAAKAPPTTACRGARLRYRNYNSDNPHLQPLRNFFAVFDLDIIFSSTKDFSCLRLSRCFLFVVKTVVTKIHCLRRLSQPLRSRFF</sequence>
<dbReference type="AlphaFoldDB" id="A0A0X3PBX1"/>
<evidence type="ECO:0000313" key="1">
    <source>
        <dbReference type="EMBL" id="JAP49198.1"/>
    </source>
</evidence>
<keyword evidence="1" id="KW-0830">Ubiquinone</keyword>